<dbReference type="EMBL" id="RXIH01000008">
    <property type="protein sequence ID" value="RZN57323.1"/>
    <property type="molecule type" value="Genomic_DNA"/>
</dbReference>
<dbReference type="NCBIfam" id="TIGR00240">
    <property type="entry name" value="ATCase_reg"/>
    <property type="match status" value="1"/>
</dbReference>
<name>A0A523BB19_9CREN</name>
<dbReference type="InterPro" id="IPR020545">
    <property type="entry name" value="Asp_carbamoyltransf_reg_N"/>
</dbReference>
<evidence type="ECO:0000256" key="3">
    <source>
        <dbReference type="ARBA" id="ARBA00021764"/>
    </source>
</evidence>
<dbReference type="PANTHER" id="PTHR35805">
    <property type="entry name" value="ASPARTATE CARBAMOYLTRANSFERASE REGULATORY CHAIN"/>
    <property type="match status" value="1"/>
</dbReference>
<sequence length="163" mass="18343">MNEKISDVKTNATKKGLIVRLIKDGTVIDHIPPGKGIKIAELLNLFNQDSVVIIGQNLESTKYGKKDIIKVENRFLKSEEYNKISLIAPYATINIIKNYVIQEKKKVVIPDVLEDVALCNNANCISNKEPVPSRLYVLNKNPLTVVCYYCGYEFSGENIKLKT</sequence>
<dbReference type="Gene3D" id="2.30.30.20">
    <property type="entry name" value="Aspartate carbamoyltransferase regulatory subunit, C-terminal domain"/>
    <property type="match status" value="1"/>
</dbReference>
<keyword evidence="11" id="KW-0808">Transferase</keyword>
<organism evidence="11 13">
    <name type="scientific">Thermoproteota archaeon</name>
    <dbReference type="NCBI Taxonomy" id="2056631"/>
    <lineage>
        <taxon>Archaea</taxon>
        <taxon>Thermoproteota</taxon>
    </lineage>
</organism>
<feature type="domain" description="Aspartate carbamoyltransferase regulatory subunit N-terminal" evidence="8">
    <location>
        <begin position="18"/>
        <end position="107"/>
    </location>
</feature>
<reference evidence="10 12" key="2">
    <citation type="journal article" date="2019" name="Nat. Microbiol.">
        <title>Wide diversity of methane and short-chain alkane metabolisms in uncultured archaea.</title>
        <authorList>
            <person name="Borrel G."/>
            <person name="Adam P.S."/>
            <person name="McKay L.J."/>
            <person name="Chen L.X."/>
            <person name="Sierra-Garcia I.N."/>
            <person name="Sieber C.M."/>
            <person name="Letourneur Q."/>
            <person name="Ghozlane A."/>
            <person name="Andersen G.L."/>
            <person name="Li W.J."/>
            <person name="Hallam S.J."/>
            <person name="Muyzer G."/>
            <person name="de Oliveira V.M."/>
            <person name="Inskeep W.P."/>
            <person name="Banfield J.F."/>
            <person name="Gribaldo S."/>
        </authorList>
    </citation>
    <scope>NUCLEOTIDE SEQUENCE [LARGE SCALE GENOMIC DNA]</scope>
    <source>
        <strain evidence="10">Verst-YHS</strain>
    </source>
</reference>
<dbReference type="InterPro" id="IPR036792">
    <property type="entry name" value="Asp_carbatrfase_reg_C_sf"/>
</dbReference>
<keyword evidence="6 7" id="KW-0665">Pyrimidine biosynthesis</keyword>
<gene>
    <name evidence="7 11" type="primary">pyrI</name>
    <name evidence="11" type="ORF">DSO09_05200</name>
    <name evidence="10" type="ORF">EF809_01005</name>
</gene>
<evidence type="ECO:0000256" key="7">
    <source>
        <dbReference type="HAMAP-Rule" id="MF_00002"/>
    </source>
</evidence>
<evidence type="ECO:0000313" key="13">
    <source>
        <dbReference type="Proteomes" id="UP000317265"/>
    </source>
</evidence>
<dbReference type="InterPro" id="IPR002801">
    <property type="entry name" value="Asp_carbamoylTrfase_reg"/>
</dbReference>
<feature type="binding site" evidence="7">
    <location>
        <position position="124"/>
    </location>
    <ligand>
        <name>Zn(2+)</name>
        <dbReference type="ChEBI" id="CHEBI:29105"/>
    </ligand>
</feature>
<dbReference type="SUPFAM" id="SSF57825">
    <property type="entry name" value="Aspartate carbamoyltransferase, Regulatory-chain, C-terminal domain"/>
    <property type="match status" value="1"/>
</dbReference>
<evidence type="ECO:0000259" key="9">
    <source>
        <dbReference type="Pfam" id="PF02748"/>
    </source>
</evidence>
<dbReference type="Proteomes" id="UP000316080">
    <property type="component" value="Unassembled WGS sequence"/>
</dbReference>
<keyword evidence="4 7" id="KW-0479">Metal-binding</keyword>
<feature type="domain" description="Aspartate carbamoyltransferase regulatory subunit C-terminal" evidence="9">
    <location>
        <begin position="114"/>
        <end position="159"/>
    </location>
</feature>
<dbReference type="Pfam" id="PF02748">
    <property type="entry name" value="PyrI_C"/>
    <property type="match status" value="1"/>
</dbReference>
<keyword evidence="5 7" id="KW-0862">Zinc</keyword>
<evidence type="ECO:0000256" key="5">
    <source>
        <dbReference type="ARBA" id="ARBA00022833"/>
    </source>
</evidence>
<dbReference type="GO" id="GO:0006207">
    <property type="term" value="P:'de novo' pyrimidine nucleobase biosynthetic process"/>
    <property type="evidence" value="ECO:0007669"/>
    <property type="project" value="InterPro"/>
</dbReference>
<dbReference type="Pfam" id="PF01948">
    <property type="entry name" value="PyrI"/>
    <property type="match status" value="1"/>
</dbReference>
<dbReference type="SUPFAM" id="SSF54893">
    <property type="entry name" value="Aspartate carbamoyltransferase, Regulatory-chain, N-terminal domain"/>
    <property type="match status" value="1"/>
</dbReference>
<evidence type="ECO:0000256" key="1">
    <source>
        <dbReference type="ARBA" id="ARBA00002565"/>
    </source>
</evidence>
<reference evidence="11 13" key="1">
    <citation type="journal article" date="2019" name="Nat. Microbiol.">
        <title>Expanding anaerobic alkane metabolism in the domain of Archaea.</title>
        <authorList>
            <person name="Wang Y."/>
            <person name="Wegener G."/>
            <person name="Hou J."/>
            <person name="Wang F."/>
            <person name="Xiao X."/>
        </authorList>
    </citation>
    <scope>NUCLEOTIDE SEQUENCE [LARGE SCALE GENOMIC DNA]</scope>
    <source>
        <strain evidence="11">WYZ-LMO11</strain>
    </source>
</reference>
<dbReference type="InterPro" id="IPR036793">
    <property type="entry name" value="Asp_carbatrfase_reg_N_sf"/>
</dbReference>
<comment type="caution">
    <text evidence="11">The sequence shown here is derived from an EMBL/GenBank/DDBJ whole genome shotgun (WGS) entry which is preliminary data.</text>
</comment>
<evidence type="ECO:0000313" key="11">
    <source>
        <dbReference type="EMBL" id="TDA38062.1"/>
    </source>
</evidence>
<evidence type="ECO:0000259" key="8">
    <source>
        <dbReference type="Pfam" id="PF01948"/>
    </source>
</evidence>
<comment type="function">
    <text evidence="1 7">Involved in allosteric regulation of aspartate carbamoyltransferase.</text>
</comment>
<dbReference type="GO" id="GO:0006221">
    <property type="term" value="P:pyrimidine nucleotide biosynthetic process"/>
    <property type="evidence" value="ECO:0007669"/>
    <property type="project" value="UniProtKB-UniRule"/>
</dbReference>
<comment type="subunit">
    <text evidence="7">Contains catalytic and regulatory chains.</text>
</comment>
<evidence type="ECO:0000313" key="10">
    <source>
        <dbReference type="EMBL" id="RZN57323.1"/>
    </source>
</evidence>
<evidence type="ECO:0000256" key="6">
    <source>
        <dbReference type="ARBA" id="ARBA00022975"/>
    </source>
</evidence>
<evidence type="ECO:0000256" key="2">
    <source>
        <dbReference type="ARBA" id="ARBA00010498"/>
    </source>
</evidence>
<feature type="binding site" evidence="7">
    <location>
        <position position="119"/>
    </location>
    <ligand>
        <name>Zn(2+)</name>
        <dbReference type="ChEBI" id="CHEBI:29105"/>
    </ligand>
</feature>
<accession>A0A523BB19</accession>
<dbReference type="GO" id="GO:0009347">
    <property type="term" value="C:aspartate carbamoyltransferase complex"/>
    <property type="evidence" value="ECO:0007669"/>
    <property type="project" value="InterPro"/>
</dbReference>
<dbReference type="GO" id="GO:0016740">
    <property type="term" value="F:transferase activity"/>
    <property type="evidence" value="ECO:0007669"/>
    <property type="project" value="UniProtKB-KW"/>
</dbReference>
<dbReference type="PANTHER" id="PTHR35805:SF1">
    <property type="entry name" value="ASPARTATE CARBAMOYLTRANSFERASE REGULATORY CHAIN"/>
    <property type="match status" value="1"/>
</dbReference>
<dbReference type="HAMAP" id="MF_00002">
    <property type="entry name" value="Asp_carb_tr_reg"/>
    <property type="match status" value="1"/>
</dbReference>
<dbReference type="AlphaFoldDB" id="A0A523BB19"/>
<dbReference type="GO" id="GO:0046872">
    <property type="term" value="F:metal ion binding"/>
    <property type="evidence" value="ECO:0007669"/>
    <property type="project" value="UniProtKB-KW"/>
</dbReference>
<dbReference type="Proteomes" id="UP000317265">
    <property type="component" value="Unassembled WGS sequence"/>
</dbReference>
<feature type="binding site" evidence="7">
    <location>
        <position position="147"/>
    </location>
    <ligand>
        <name>Zn(2+)</name>
        <dbReference type="ChEBI" id="CHEBI:29105"/>
    </ligand>
</feature>
<dbReference type="EMBL" id="QNVI01000060">
    <property type="protein sequence ID" value="TDA38062.1"/>
    <property type="molecule type" value="Genomic_DNA"/>
</dbReference>
<dbReference type="InterPro" id="IPR020542">
    <property type="entry name" value="Asp_carbamoyltrfase_reg_C"/>
</dbReference>
<comment type="cofactor">
    <cofactor evidence="7">
        <name>Zn(2+)</name>
        <dbReference type="ChEBI" id="CHEBI:29105"/>
    </cofactor>
    <text evidence="7">Binds 1 zinc ion per subunit.</text>
</comment>
<proteinExistence type="inferred from homology"/>
<protein>
    <recommendedName>
        <fullName evidence="3 7">Aspartate carbamoyltransferase regulatory chain</fullName>
    </recommendedName>
</protein>
<evidence type="ECO:0000313" key="12">
    <source>
        <dbReference type="Proteomes" id="UP000316080"/>
    </source>
</evidence>
<feature type="binding site" evidence="7">
    <location>
        <position position="150"/>
    </location>
    <ligand>
        <name>Zn(2+)</name>
        <dbReference type="ChEBI" id="CHEBI:29105"/>
    </ligand>
</feature>
<dbReference type="Gene3D" id="3.30.70.140">
    <property type="entry name" value="Aspartate carbamoyltransferase regulatory subunit, N-terminal domain"/>
    <property type="match status" value="1"/>
</dbReference>
<comment type="similarity">
    <text evidence="2 7">Belongs to the PyrI family.</text>
</comment>
<evidence type="ECO:0000256" key="4">
    <source>
        <dbReference type="ARBA" id="ARBA00022723"/>
    </source>
</evidence>